<dbReference type="InterPro" id="IPR001684">
    <property type="entry name" value="Ribosomal_bL27"/>
</dbReference>
<keyword evidence="2 5" id="KW-0689">Ribosomal protein</keyword>
<dbReference type="PRINTS" id="PR00063">
    <property type="entry name" value="RIBOSOMALL27"/>
</dbReference>
<evidence type="ECO:0000256" key="2">
    <source>
        <dbReference type="ARBA" id="ARBA00022980"/>
    </source>
</evidence>
<dbReference type="PROSITE" id="PS00831">
    <property type="entry name" value="RIBOSOMAL_L27"/>
    <property type="match status" value="1"/>
</dbReference>
<dbReference type="SUPFAM" id="SSF110324">
    <property type="entry name" value="Ribosomal L27 protein-like"/>
    <property type="match status" value="1"/>
</dbReference>
<dbReference type="Proteomes" id="UP000770785">
    <property type="component" value="Unassembled WGS sequence"/>
</dbReference>
<organism evidence="6 7">
    <name type="scientific">Neolewinella antarctica</name>
    <dbReference type="NCBI Taxonomy" id="442734"/>
    <lineage>
        <taxon>Bacteria</taxon>
        <taxon>Pseudomonadati</taxon>
        <taxon>Bacteroidota</taxon>
        <taxon>Saprospiria</taxon>
        <taxon>Saprospirales</taxon>
        <taxon>Lewinellaceae</taxon>
        <taxon>Neolewinella</taxon>
    </lineage>
</organism>
<protein>
    <recommendedName>
        <fullName evidence="4 5">Large ribosomal subunit protein bL27</fullName>
    </recommendedName>
</protein>
<evidence type="ECO:0000256" key="5">
    <source>
        <dbReference type="HAMAP-Rule" id="MF_00539"/>
    </source>
</evidence>
<evidence type="ECO:0000256" key="3">
    <source>
        <dbReference type="ARBA" id="ARBA00023274"/>
    </source>
</evidence>
<dbReference type="InterPro" id="IPR018261">
    <property type="entry name" value="Ribosomal_bL27_CS"/>
</dbReference>
<keyword evidence="7" id="KW-1185">Reference proteome</keyword>
<evidence type="ECO:0000313" key="7">
    <source>
        <dbReference type="Proteomes" id="UP000770785"/>
    </source>
</evidence>
<dbReference type="PANTHER" id="PTHR15893:SF0">
    <property type="entry name" value="LARGE RIBOSOMAL SUBUNIT PROTEIN BL27M"/>
    <property type="match status" value="1"/>
</dbReference>
<keyword evidence="3 5" id="KW-0687">Ribonucleoprotein</keyword>
<proteinExistence type="inferred from homology"/>
<accession>A0ABX0X7M0</accession>
<comment type="similarity">
    <text evidence="1 5">Belongs to the bacterial ribosomal protein bL27 family.</text>
</comment>
<dbReference type="Gene3D" id="2.40.50.100">
    <property type="match status" value="1"/>
</dbReference>
<evidence type="ECO:0000256" key="1">
    <source>
        <dbReference type="ARBA" id="ARBA00010797"/>
    </source>
</evidence>
<dbReference type="HAMAP" id="MF_00539">
    <property type="entry name" value="Ribosomal_bL27"/>
    <property type="match status" value="1"/>
</dbReference>
<evidence type="ECO:0000313" key="6">
    <source>
        <dbReference type="EMBL" id="NJC24974.1"/>
    </source>
</evidence>
<name>A0ABX0X7M0_9BACT</name>
<dbReference type="NCBIfam" id="TIGR00062">
    <property type="entry name" value="L27"/>
    <property type="match status" value="1"/>
</dbReference>
<gene>
    <name evidence="5" type="primary">rpmA</name>
    <name evidence="6" type="ORF">GGR27_000455</name>
</gene>
<sequence length="126" mass="13226">MAHKKGVGSTDNGRDSNSKRLGVKLFGGQAAKAGNIIIRQRGTKYHPGENVYMGKDFTIHAKVAGKVSFRKSYRNRMYVSIDPTLTAGGGTIAPQVAPIPMAQAASAPVEVIEAAVSDAPATDDQA</sequence>
<dbReference type="PANTHER" id="PTHR15893">
    <property type="entry name" value="RIBOSOMAL PROTEIN L27"/>
    <property type="match status" value="1"/>
</dbReference>
<evidence type="ECO:0000256" key="4">
    <source>
        <dbReference type="ARBA" id="ARBA00035175"/>
    </source>
</evidence>
<dbReference type="EMBL" id="JAATJH010000001">
    <property type="protein sequence ID" value="NJC24974.1"/>
    <property type="molecule type" value="Genomic_DNA"/>
</dbReference>
<dbReference type="Pfam" id="PF01016">
    <property type="entry name" value="Ribosomal_L27"/>
    <property type="match status" value="1"/>
</dbReference>
<reference evidence="6 7" key="1">
    <citation type="submission" date="2020-03" db="EMBL/GenBank/DDBJ databases">
        <title>Genomic Encyclopedia of Type Strains, Phase IV (KMG-IV): sequencing the most valuable type-strain genomes for metagenomic binning, comparative biology and taxonomic classification.</title>
        <authorList>
            <person name="Goeker M."/>
        </authorList>
    </citation>
    <scope>NUCLEOTIDE SEQUENCE [LARGE SCALE GENOMIC DNA]</scope>
    <source>
        <strain evidence="6 7">DSM 105096</strain>
    </source>
</reference>
<comment type="caution">
    <text evidence="6">The sequence shown here is derived from an EMBL/GenBank/DDBJ whole genome shotgun (WGS) entry which is preliminary data.</text>
</comment>
<dbReference type="GO" id="GO:0005840">
    <property type="term" value="C:ribosome"/>
    <property type="evidence" value="ECO:0007669"/>
    <property type="project" value="UniProtKB-KW"/>
</dbReference>